<gene>
    <name evidence="3 4 5" type="primary">LOC108628682</name>
</gene>
<keyword evidence="2" id="KW-1185">Reference proteome</keyword>
<dbReference type="PROSITE" id="PS51257">
    <property type="entry name" value="PROKAR_LIPOPROTEIN"/>
    <property type="match status" value="1"/>
</dbReference>
<sequence length="164" mass="18402">MRLLLPLLFLTVLACTACDGLRILALFPLNGKSHWVMAEGLLTGLTKRGHQIDVVTHFLLKNPPANYKEISVDGILETVVNNMNASSLSSGLNQNMSYLVNIGGDRVCELLKLPQLQEVIHRNSKSPKYDVIIVEVRFSRKLSKLLQNILPSLNEVHLLINYWT</sequence>
<dbReference type="GeneID" id="108628682"/>
<proteinExistence type="predicted"/>
<accession>A0AAJ7NAW9</accession>
<evidence type="ECO:0000313" key="3">
    <source>
        <dbReference type="RefSeq" id="XP_017886257.1"/>
    </source>
</evidence>
<feature type="chain" id="PRO_5044708999" evidence="1">
    <location>
        <begin position="21"/>
        <end position="164"/>
    </location>
</feature>
<organism evidence="2 3">
    <name type="scientific">Ceratina calcarata</name>
    <dbReference type="NCBI Taxonomy" id="156304"/>
    <lineage>
        <taxon>Eukaryota</taxon>
        <taxon>Metazoa</taxon>
        <taxon>Ecdysozoa</taxon>
        <taxon>Arthropoda</taxon>
        <taxon>Hexapoda</taxon>
        <taxon>Insecta</taxon>
        <taxon>Pterygota</taxon>
        <taxon>Neoptera</taxon>
        <taxon>Endopterygota</taxon>
        <taxon>Hymenoptera</taxon>
        <taxon>Apocrita</taxon>
        <taxon>Aculeata</taxon>
        <taxon>Apoidea</taxon>
        <taxon>Anthophila</taxon>
        <taxon>Apidae</taxon>
        <taxon>Ceratina</taxon>
        <taxon>Zadontomerus</taxon>
    </lineage>
</organism>
<evidence type="ECO:0000256" key="1">
    <source>
        <dbReference type="SAM" id="SignalP"/>
    </source>
</evidence>
<dbReference type="SUPFAM" id="SSF53756">
    <property type="entry name" value="UDP-Glycosyltransferase/glycogen phosphorylase"/>
    <property type="match status" value="1"/>
</dbReference>
<protein>
    <submittedName>
        <fullName evidence="3 4">Uncharacterized protein LOC108628682</fullName>
    </submittedName>
</protein>
<reference evidence="3 4" key="1">
    <citation type="submission" date="2025-04" db="UniProtKB">
        <authorList>
            <consortium name="RefSeq"/>
        </authorList>
    </citation>
    <scope>IDENTIFICATION</scope>
    <source>
        <tissue evidence="3 4">Whole body</tissue>
    </source>
</reference>
<evidence type="ECO:0000313" key="5">
    <source>
        <dbReference type="RefSeq" id="XP_026672448.1"/>
    </source>
</evidence>
<dbReference type="AlphaFoldDB" id="A0AAJ7NAW9"/>
<name>A0AAJ7NAW9_9HYME</name>
<evidence type="ECO:0000313" key="4">
    <source>
        <dbReference type="RefSeq" id="XP_017886260.1"/>
    </source>
</evidence>
<dbReference type="KEGG" id="ccal:108628682"/>
<evidence type="ECO:0000313" key="2">
    <source>
        <dbReference type="Proteomes" id="UP000694925"/>
    </source>
</evidence>
<dbReference type="RefSeq" id="XP_026672448.1">
    <property type="nucleotide sequence ID" value="XM_026816647.1"/>
</dbReference>
<feature type="signal peptide" evidence="1">
    <location>
        <begin position="1"/>
        <end position="20"/>
    </location>
</feature>
<dbReference type="RefSeq" id="XP_017886257.1">
    <property type="nucleotide sequence ID" value="XM_018030768.2"/>
</dbReference>
<dbReference type="RefSeq" id="XP_017886260.1">
    <property type="nucleotide sequence ID" value="XM_018030771.2"/>
</dbReference>
<dbReference type="Proteomes" id="UP000694925">
    <property type="component" value="Unplaced"/>
</dbReference>
<keyword evidence="1" id="KW-0732">Signal</keyword>